<dbReference type="RefSeq" id="WP_118212546.1">
    <property type="nucleotide sequence ID" value="NZ_DAWBHJ010000015.1"/>
</dbReference>
<organism evidence="1 2">
    <name type="scientific">[Ruminococcus] lactaris</name>
    <dbReference type="NCBI Taxonomy" id="46228"/>
    <lineage>
        <taxon>Bacteria</taxon>
        <taxon>Bacillati</taxon>
        <taxon>Bacillota</taxon>
        <taxon>Clostridia</taxon>
        <taxon>Lachnospirales</taxon>
        <taxon>Lachnospiraceae</taxon>
        <taxon>Mediterraneibacter</taxon>
    </lineage>
</organism>
<protein>
    <submittedName>
        <fullName evidence="1">Uncharacterized protein</fullName>
    </submittedName>
</protein>
<proteinExistence type="predicted"/>
<comment type="caution">
    <text evidence="1">The sequence shown here is derived from an EMBL/GenBank/DDBJ whole genome shotgun (WGS) entry which is preliminary data.</text>
</comment>
<reference evidence="1 2" key="1">
    <citation type="submission" date="2018-08" db="EMBL/GenBank/DDBJ databases">
        <title>A genome reference for cultivated species of the human gut microbiota.</title>
        <authorList>
            <person name="Zou Y."/>
            <person name="Xue W."/>
            <person name="Luo G."/>
        </authorList>
    </citation>
    <scope>NUCLEOTIDE SEQUENCE [LARGE SCALE GENOMIC DNA]</scope>
    <source>
        <strain evidence="1 2">AM25-1LB</strain>
    </source>
</reference>
<accession>A0A414P7V8</accession>
<dbReference type="Proteomes" id="UP000284902">
    <property type="component" value="Unassembled WGS sequence"/>
</dbReference>
<dbReference type="EMBL" id="QRHG01000006">
    <property type="protein sequence ID" value="RHF62296.1"/>
    <property type="molecule type" value="Genomic_DNA"/>
</dbReference>
<name>A0A414P7V8_9FIRM</name>
<evidence type="ECO:0000313" key="1">
    <source>
        <dbReference type="EMBL" id="RHF62296.1"/>
    </source>
</evidence>
<sequence>MNKNILTFVLGFISGSAATVIFAKKYYEKVANDEIEQVKETYARKAEIEEAGKIDEDLKAVDKVIKEHQYNTVTDEEPKETAEDKKGPYVIQPEQFCDCDYTPMTLWYWTDGEVTNDDKKIVANVDELIGDVDEVTSYFGEYENDPDTVYVRNDIQRIDYEILKEYRAFSDLNSDEEYDE</sequence>
<evidence type="ECO:0000313" key="2">
    <source>
        <dbReference type="Proteomes" id="UP000284902"/>
    </source>
</evidence>
<gene>
    <name evidence="1" type="ORF">DW672_03385</name>
</gene>
<dbReference type="AlphaFoldDB" id="A0A414P7V8"/>